<sequence length="95" mass="11106">FFRNGDGFLLVYSVSSHSTFEHVERFRDQIDRVKDTDNVPMILVGNKVHKITEREVSREEGKNMARKLRCEFIECSHETGVNVDRAFCTVARMIR</sequence>
<dbReference type="GO" id="GO:0003924">
    <property type="term" value="F:GTPase activity"/>
    <property type="evidence" value="ECO:0007669"/>
    <property type="project" value="InterPro"/>
</dbReference>
<dbReference type="PRINTS" id="PR00449">
    <property type="entry name" value="RASTRNSFRMNG"/>
</dbReference>
<keyword evidence="2" id="KW-0342">GTP-binding</keyword>
<feature type="non-terminal residue" evidence="3">
    <location>
        <position position="1"/>
    </location>
</feature>
<evidence type="ECO:0000256" key="2">
    <source>
        <dbReference type="ARBA" id="ARBA00023134"/>
    </source>
</evidence>
<keyword evidence="4" id="KW-1185">Reference proteome</keyword>
<gene>
    <name evidence="3" type="ORF">RhiirA4_301044</name>
</gene>
<dbReference type="Gene3D" id="3.40.50.300">
    <property type="entry name" value="P-loop containing nucleotide triphosphate hydrolases"/>
    <property type="match status" value="1"/>
</dbReference>
<evidence type="ECO:0000313" key="3">
    <source>
        <dbReference type="EMBL" id="PKY63544.1"/>
    </source>
</evidence>
<dbReference type="PROSITE" id="PS51419">
    <property type="entry name" value="RAB"/>
    <property type="match status" value="1"/>
</dbReference>
<dbReference type="EMBL" id="LLXI01010792">
    <property type="protein sequence ID" value="PKY63544.1"/>
    <property type="molecule type" value="Genomic_DNA"/>
</dbReference>
<proteinExistence type="predicted"/>
<comment type="caution">
    <text evidence="3">The sequence shown here is derived from an EMBL/GenBank/DDBJ whole genome shotgun (WGS) entry which is preliminary data.</text>
</comment>
<protein>
    <submittedName>
        <fullName evidence="3">Uncharacterized protein</fullName>
    </submittedName>
</protein>
<dbReference type="SUPFAM" id="SSF52540">
    <property type="entry name" value="P-loop containing nucleoside triphosphate hydrolases"/>
    <property type="match status" value="1"/>
</dbReference>
<dbReference type="GO" id="GO:0016020">
    <property type="term" value="C:membrane"/>
    <property type="evidence" value="ECO:0007669"/>
    <property type="project" value="InterPro"/>
</dbReference>
<dbReference type="InterPro" id="IPR001806">
    <property type="entry name" value="Small_GTPase"/>
</dbReference>
<dbReference type="PANTHER" id="PTHR24070">
    <property type="entry name" value="RAS, DI-RAS, AND RHEB FAMILY MEMBERS OF SMALL GTPASE SUPERFAMILY"/>
    <property type="match status" value="1"/>
</dbReference>
<dbReference type="InterPro" id="IPR020849">
    <property type="entry name" value="Small_GTPase_Ras-type"/>
</dbReference>
<feature type="non-terminal residue" evidence="3">
    <location>
        <position position="95"/>
    </location>
</feature>
<dbReference type="InterPro" id="IPR027417">
    <property type="entry name" value="P-loop_NTPase"/>
</dbReference>
<evidence type="ECO:0000313" key="4">
    <source>
        <dbReference type="Proteomes" id="UP000234323"/>
    </source>
</evidence>
<dbReference type="GO" id="GO:0007165">
    <property type="term" value="P:signal transduction"/>
    <property type="evidence" value="ECO:0007669"/>
    <property type="project" value="InterPro"/>
</dbReference>
<organism evidence="3 4">
    <name type="scientific">Rhizophagus irregularis</name>
    <dbReference type="NCBI Taxonomy" id="588596"/>
    <lineage>
        <taxon>Eukaryota</taxon>
        <taxon>Fungi</taxon>
        <taxon>Fungi incertae sedis</taxon>
        <taxon>Mucoromycota</taxon>
        <taxon>Glomeromycotina</taxon>
        <taxon>Glomeromycetes</taxon>
        <taxon>Glomerales</taxon>
        <taxon>Glomeraceae</taxon>
        <taxon>Rhizophagus</taxon>
    </lineage>
</organism>
<dbReference type="SMART" id="SM00175">
    <property type="entry name" value="RAB"/>
    <property type="match status" value="1"/>
</dbReference>
<name>A0A2I1HXD2_9GLOM</name>
<evidence type="ECO:0000256" key="1">
    <source>
        <dbReference type="ARBA" id="ARBA00022741"/>
    </source>
</evidence>
<dbReference type="AlphaFoldDB" id="A0A2I1HXD2"/>
<dbReference type="PROSITE" id="PS51421">
    <property type="entry name" value="RAS"/>
    <property type="match status" value="1"/>
</dbReference>
<keyword evidence="1" id="KW-0547">Nucleotide-binding</keyword>
<reference evidence="3 4" key="1">
    <citation type="submission" date="2015-10" db="EMBL/GenBank/DDBJ databases">
        <title>Genome analyses suggest a sexual origin of heterokaryosis in a supposedly ancient asexual fungus.</title>
        <authorList>
            <person name="Ropars J."/>
            <person name="Sedzielewska K."/>
            <person name="Noel J."/>
            <person name="Charron P."/>
            <person name="Farinelli L."/>
            <person name="Marton T."/>
            <person name="Kruger M."/>
            <person name="Pelin A."/>
            <person name="Brachmann A."/>
            <person name="Corradi N."/>
        </authorList>
    </citation>
    <scope>NUCLEOTIDE SEQUENCE [LARGE SCALE GENOMIC DNA]</scope>
    <source>
        <strain evidence="3 4">A4</strain>
    </source>
</reference>
<dbReference type="Proteomes" id="UP000234323">
    <property type="component" value="Unassembled WGS sequence"/>
</dbReference>
<dbReference type="SMART" id="SM00173">
    <property type="entry name" value="RAS"/>
    <property type="match status" value="1"/>
</dbReference>
<dbReference type="GO" id="GO:0005525">
    <property type="term" value="F:GTP binding"/>
    <property type="evidence" value="ECO:0007669"/>
    <property type="project" value="UniProtKB-KW"/>
</dbReference>
<accession>A0A2I1HXD2</accession>
<dbReference type="Pfam" id="PF00071">
    <property type="entry name" value="Ras"/>
    <property type="match status" value="1"/>
</dbReference>